<dbReference type="AlphaFoldDB" id="A2DG35"/>
<dbReference type="Proteomes" id="UP000001542">
    <property type="component" value="Unassembled WGS sequence"/>
</dbReference>
<feature type="coiled-coil region" evidence="1">
    <location>
        <begin position="15"/>
        <end position="126"/>
    </location>
</feature>
<protein>
    <submittedName>
        <fullName evidence="3">Tropomyosin, putative</fullName>
    </submittedName>
</protein>
<keyword evidence="1" id="KW-0175">Coiled coil</keyword>
<dbReference type="VEuPathDB" id="TrichDB:TVAGG3_0953600"/>
<evidence type="ECO:0000256" key="1">
    <source>
        <dbReference type="SAM" id="Coils"/>
    </source>
</evidence>
<organism evidence="3 4">
    <name type="scientific">Trichomonas vaginalis (strain ATCC PRA-98 / G3)</name>
    <dbReference type="NCBI Taxonomy" id="412133"/>
    <lineage>
        <taxon>Eukaryota</taxon>
        <taxon>Metamonada</taxon>
        <taxon>Parabasalia</taxon>
        <taxon>Trichomonadida</taxon>
        <taxon>Trichomonadidae</taxon>
        <taxon>Trichomonas</taxon>
    </lineage>
</organism>
<dbReference type="Gene3D" id="1.20.5.170">
    <property type="match status" value="1"/>
</dbReference>
<evidence type="ECO:0000256" key="2">
    <source>
        <dbReference type="SAM" id="MobiDB-lite"/>
    </source>
</evidence>
<sequence length="226" mass="25985">MSTANSLPHTLDNLCKQDKDKLMELIKQVNELQKRCNLLEQENNSKQAEIQRLSGREDVMKNQVEALETKLFDAVEISKTAQARIEQLTSEVQKVEAGRKSARARYREAQAEITSLRDTIRELKLKHERIHVETGVQTKNNYCSRTTNTEDSSINLNDIEIQCRIDTDLSKSQTKVRSYTMSQTTMQPESLDSYHDSYHESSTTREPSFTSEQDEELARIISILNS</sequence>
<keyword evidence="4" id="KW-1185">Reference proteome</keyword>
<dbReference type="EMBL" id="DS113196">
    <property type="protein sequence ID" value="EAY20662.1"/>
    <property type="molecule type" value="Genomic_DNA"/>
</dbReference>
<accession>A2DG35</accession>
<reference evidence="3" key="1">
    <citation type="submission" date="2006-10" db="EMBL/GenBank/DDBJ databases">
        <authorList>
            <person name="Amadeo P."/>
            <person name="Zhao Q."/>
            <person name="Wortman J."/>
            <person name="Fraser-Liggett C."/>
            <person name="Carlton J."/>
        </authorList>
    </citation>
    <scope>NUCLEOTIDE SEQUENCE</scope>
    <source>
        <strain evidence="3">G3</strain>
    </source>
</reference>
<feature type="compositionally biased region" description="Polar residues" evidence="2">
    <location>
        <begin position="172"/>
        <end position="190"/>
    </location>
</feature>
<evidence type="ECO:0000313" key="3">
    <source>
        <dbReference type="EMBL" id="EAY20662.1"/>
    </source>
</evidence>
<dbReference type="STRING" id="5722.A2DG35"/>
<reference evidence="3" key="2">
    <citation type="journal article" date="2007" name="Science">
        <title>Draft genome sequence of the sexually transmitted pathogen Trichomonas vaginalis.</title>
        <authorList>
            <person name="Carlton J.M."/>
            <person name="Hirt R.P."/>
            <person name="Silva J.C."/>
            <person name="Delcher A.L."/>
            <person name="Schatz M."/>
            <person name="Zhao Q."/>
            <person name="Wortman J.R."/>
            <person name="Bidwell S.L."/>
            <person name="Alsmark U.C.M."/>
            <person name="Besteiro S."/>
            <person name="Sicheritz-Ponten T."/>
            <person name="Noel C.J."/>
            <person name="Dacks J.B."/>
            <person name="Foster P.G."/>
            <person name="Simillion C."/>
            <person name="Van de Peer Y."/>
            <person name="Miranda-Saavedra D."/>
            <person name="Barton G.J."/>
            <person name="Westrop G.D."/>
            <person name="Mueller S."/>
            <person name="Dessi D."/>
            <person name="Fiori P.L."/>
            <person name="Ren Q."/>
            <person name="Paulsen I."/>
            <person name="Zhang H."/>
            <person name="Bastida-Corcuera F.D."/>
            <person name="Simoes-Barbosa A."/>
            <person name="Brown M.T."/>
            <person name="Hayes R.D."/>
            <person name="Mukherjee M."/>
            <person name="Okumura C.Y."/>
            <person name="Schneider R."/>
            <person name="Smith A.J."/>
            <person name="Vanacova S."/>
            <person name="Villalvazo M."/>
            <person name="Haas B.J."/>
            <person name="Pertea M."/>
            <person name="Feldblyum T.V."/>
            <person name="Utterback T.R."/>
            <person name="Shu C.L."/>
            <person name="Osoegawa K."/>
            <person name="de Jong P.J."/>
            <person name="Hrdy I."/>
            <person name="Horvathova L."/>
            <person name="Zubacova Z."/>
            <person name="Dolezal P."/>
            <person name="Malik S.B."/>
            <person name="Logsdon J.M. Jr."/>
            <person name="Henze K."/>
            <person name="Gupta A."/>
            <person name="Wang C.C."/>
            <person name="Dunne R.L."/>
            <person name="Upcroft J.A."/>
            <person name="Upcroft P."/>
            <person name="White O."/>
            <person name="Salzberg S.L."/>
            <person name="Tang P."/>
            <person name="Chiu C.-H."/>
            <person name="Lee Y.-S."/>
            <person name="Embley T.M."/>
            <person name="Coombs G.H."/>
            <person name="Mottram J.C."/>
            <person name="Tachezy J."/>
            <person name="Fraser-Liggett C.M."/>
            <person name="Johnson P.J."/>
        </authorList>
    </citation>
    <scope>NUCLEOTIDE SEQUENCE [LARGE SCALE GENOMIC DNA]</scope>
    <source>
        <strain evidence="3">G3</strain>
    </source>
</reference>
<proteinExistence type="predicted"/>
<feature type="compositionally biased region" description="Basic and acidic residues" evidence="2">
    <location>
        <begin position="192"/>
        <end position="203"/>
    </location>
</feature>
<dbReference type="VEuPathDB" id="TrichDB:TVAG_163580"/>
<feature type="region of interest" description="Disordered" evidence="2">
    <location>
        <begin position="172"/>
        <end position="214"/>
    </location>
</feature>
<gene>
    <name evidence="3" type="ORF">TVAG_163580</name>
</gene>
<dbReference type="SMR" id="A2DG35"/>
<dbReference type="RefSeq" id="XP_001581648.1">
    <property type="nucleotide sequence ID" value="XM_001581598.1"/>
</dbReference>
<dbReference type="OrthoDB" id="10488040at2759"/>
<name>A2DG35_TRIV3</name>
<dbReference type="KEGG" id="tva:5466205"/>
<dbReference type="InParanoid" id="A2DG35"/>
<evidence type="ECO:0000313" key="4">
    <source>
        <dbReference type="Proteomes" id="UP000001542"/>
    </source>
</evidence>